<proteinExistence type="predicted"/>
<keyword evidence="2" id="KW-0812">Transmembrane</keyword>
<feature type="compositionally biased region" description="Low complexity" evidence="1">
    <location>
        <begin position="220"/>
        <end position="230"/>
    </location>
</feature>
<reference evidence="5" key="1">
    <citation type="journal article" date="2016" name="Genome Announc.">
        <title>Draft genome sequences of fungus Aspergillus calidoustus.</title>
        <authorList>
            <person name="Horn F."/>
            <person name="Linde J."/>
            <person name="Mattern D.J."/>
            <person name="Walther G."/>
            <person name="Guthke R."/>
            <person name="Scherlach K."/>
            <person name="Martin K."/>
            <person name="Brakhage A.A."/>
            <person name="Petzke L."/>
            <person name="Valiante V."/>
        </authorList>
    </citation>
    <scope>NUCLEOTIDE SEQUENCE [LARGE SCALE GENOMIC DNA]</scope>
    <source>
        <strain evidence="5">SF006504</strain>
    </source>
</reference>
<keyword evidence="5" id="KW-1185">Reference proteome</keyword>
<evidence type="ECO:0000256" key="3">
    <source>
        <dbReference type="SAM" id="SignalP"/>
    </source>
</evidence>
<feature type="region of interest" description="Disordered" evidence="1">
    <location>
        <begin position="109"/>
        <end position="151"/>
    </location>
</feature>
<dbReference type="Proteomes" id="UP000054771">
    <property type="component" value="Unassembled WGS sequence"/>
</dbReference>
<dbReference type="AlphaFoldDB" id="A0A0U5CH09"/>
<dbReference type="STRING" id="454130.A0A0U5CH09"/>
<keyword evidence="2" id="KW-1133">Transmembrane helix</keyword>
<dbReference type="PANTHER" id="PTHR16861">
    <property type="entry name" value="GLYCOPROTEIN 38"/>
    <property type="match status" value="1"/>
</dbReference>
<name>A0A0U5CH09_ASPCI</name>
<feature type="signal peptide" evidence="3">
    <location>
        <begin position="1"/>
        <end position="22"/>
    </location>
</feature>
<dbReference type="OMA" id="WGPRYQG"/>
<organism evidence="4 5">
    <name type="scientific">Aspergillus calidoustus</name>
    <dbReference type="NCBI Taxonomy" id="454130"/>
    <lineage>
        <taxon>Eukaryota</taxon>
        <taxon>Fungi</taxon>
        <taxon>Dikarya</taxon>
        <taxon>Ascomycota</taxon>
        <taxon>Pezizomycotina</taxon>
        <taxon>Eurotiomycetes</taxon>
        <taxon>Eurotiomycetidae</taxon>
        <taxon>Eurotiales</taxon>
        <taxon>Aspergillaceae</taxon>
        <taxon>Aspergillus</taxon>
        <taxon>Aspergillus subgen. Nidulantes</taxon>
    </lineage>
</organism>
<evidence type="ECO:0000256" key="1">
    <source>
        <dbReference type="SAM" id="MobiDB-lite"/>
    </source>
</evidence>
<keyword evidence="3" id="KW-0732">Signal</keyword>
<dbReference type="OrthoDB" id="4505626at2759"/>
<feature type="compositionally biased region" description="Low complexity" evidence="1">
    <location>
        <begin position="237"/>
        <end position="251"/>
    </location>
</feature>
<gene>
    <name evidence="4" type="ORF">ASPCAL13153</name>
</gene>
<dbReference type="EMBL" id="CDMC01000016">
    <property type="protein sequence ID" value="CEL10026.1"/>
    <property type="molecule type" value="Genomic_DNA"/>
</dbReference>
<feature type="compositionally biased region" description="Acidic residues" evidence="1">
    <location>
        <begin position="141"/>
        <end position="151"/>
    </location>
</feature>
<evidence type="ECO:0000313" key="5">
    <source>
        <dbReference type="Proteomes" id="UP000054771"/>
    </source>
</evidence>
<keyword evidence="2" id="KW-0472">Membrane</keyword>
<evidence type="ECO:0000313" key="4">
    <source>
        <dbReference type="EMBL" id="CEL10026.1"/>
    </source>
</evidence>
<feature type="compositionally biased region" description="Low complexity" evidence="1">
    <location>
        <begin position="114"/>
        <end position="140"/>
    </location>
</feature>
<feature type="region of interest" description="Disordered" evidence="1">
    <location>
        <begin position="201"/>
        <end position="282"/>
    </location>
</feature>
<protein>
    <submittedName>
        <fullName evidence="4">Uncharacterized protein</fullName>
    </submittedName>
</protein>
<feature type="chain" id="PRO_5006855721" evidence="3">
    <location>
        <begin position="23"/>
        <end position="322"/>
    </location>
</feature>
<accession>A0A0U5CH09</accession>
<evidence type="ECO:0000256" key="2">
    <source>
        <dbReference type="SAM" id="Phobius"/>
    </source>
</evidence>
<dbReference type="CDD" id="cd12087">
    <property type="entry name" value="TM_EGFR-like"/>
    <property type="match status" value="1"/>
</dbReference>
<feature type="compositionally biased region" description="Low complexity" evidence="1">
    <location>
        <begin position="201"/>
        <end position="212"/>
    </location>
</feature>
<feature type="transmembrane region" description="Helical" evidence="2">
    <location>
        <begin position="157"/>
        <end position="179"/>
    </location>
</feature>
<dbReference type="PANTHER" id="PTHR16861:SF4">
    <property type="entry name" value="SH3 DOMAIN PROTEIN (AFU_ORTHOLOGUE AFUA_1G13610)"/>
    <property type="match status" value="1"/>
</dbReference>
<sequence>MARLSTLWLASLALTSIPGITAWTLVWRNETTSAEVIDGQDEQDCTQIWHEAGEEFSFDPEGPWCVKFYHDAQCDRSNGLDCSGRMWKQDANQNISAFIVSSMPPASATAAGFTSDTPTPTPTPTSTTSTQMSSPTPTADATEEDASSDDNDLSGGAIAGIVIGVLIAVALLCAASFYLGRRTGRKAATAAAAAAAAAAAGGTTSTSTQQAPPTDPSPPSRSNTHTTTTQNPPPAPSSTSPSTSVPIYTPPDAAELPKPPVFETIPPYSQPQGYTQPPNGVRMVELPGQESGAELSNSRQVQEMGNRQIQELEGRGMEKYIP</sequence>